<dbReference type="Proteomes" id="UP001595847">
    <property type="component" value="Unassembled WGS sequence"/>
</dbReference>
<dbReference type="RefSeq" id="WP_378538521.1">
    <property type="nucleotide sequence ID" value="NZ_JBHSBH010000020.1"/>
</dbReference>
<feature type="compositionally biased region" description="Gly residues" evidence="1">
    <location>
        <begin position="226"/>
        <end position="255"/>
    </location>
</feature>
<dbReference type="Pfam" id="PF04024">
    <property type="entry name" value="PspC"/>
    <property type="match status" value="1"/>
</dbReference>
<feature type="region of interest" description="Disordered" evidence="1">
    <location>
        <begin position="543"/>
        <end position="570"/>
    </location>
</feature>
<feature type="transmembrane region" description="Helical" evidence="2">
    <location>
        <begin position="306"/>
        <end position="325"/>
    </location>
</feature>
<gene>
    <name evidence="4" type="ORF">ACFOVU_28390</name>
</gene>
<proteinExistence type="predicted"/>
<organism evidence="4 5">
    <name type="scientific">Nocardiopsis sediminis</name>
    <dbReference type="NCBI Taxonomy" id="1778267"/>
    <lineage>
        <taxon>Bacteria</taxon>
        <taxon>Bacillati</taxon>
        <taxon>Actinomycetota</taxon>
        <taxon>Actinomycetes</taxon>
        <taxon>Streptosporangiales</taxon>
        <taxon>Nocardiopsidaceae</taxon>
        <taxon>Nocardiopsis</taxon>
    </lineage>
</organism>
<feature type="transmembrane region" description="Helical" evidence="2">
    <location>
        <begin position="58"/>
        <end position="83"/>
    </location>
</feature>
<dbReference type="InterPro" id="IPR007168">
    <property type="entry name" value="Phageshock_PspC_N"/>
</dbReference>
<keyword evidence="2" id="KW-1133">Transmembrane helix</keyword>
<evidence type="ECO:0000313" key="4">
    <source>
        <dbReference type="EMBL" id="MFC3999866.1"/>
    </source>
</evidence>
<name>A0ABV8FY97_9ACTN</name>
<feature type="compositionally biased region" description="Low complexity" evidence="1">
    <location>
        <begin position="549"/>
        <end position="559"/>
    </location>
</feature>
<accession>A0ABV8FY97</accession>
<feature type="region of interest" description="Disordered" evidence="1">
    <location>
        <begin position="477"/>
        <end position="530"/>
    </location>
</feature>
<evidence type="ECO:0000256" key="2">
    <source>
        <dbReference type="SAM" id="Phobius"/>
    </source>
</evidence>
<feature type="compositionally biased region" description="Pro residues" evidence="1">
    <location>
        <begin position="169"/>
        <end position="179"/>
    </location>
</feature>
<keyword evidence="5" id="KW-1185">Reference proteome</keyword>
<evidence type="ECO:0000313" key="5">
    <source>
        <dbReference type="Proteomes" id="UP001595847"/>
    </source>
</evidence>
<reference evidence="5" key="1">
    <citation type="journal article" date="2019" name="Int. J. Syst. Evol. Microbiol.">
        <title>The Global Catalogue of Microorganisms (GCM) 10K type strain sequencing project: providing services to taxonomists for standard genome sequencing and annotation.</title>
        <authorList>
            <consortium name="The Broad Institute Genomics Platform"/>
            <consortium name="The Broad Institute Genome Sequencing Center for Infectious Disease"/>
            <person name="Wu L."/>
            <person name="Ma J."/>
        </authorList>
    </citation>
    <scope>NUCLEOTIDE SEQUENCE [LARGE SCALE GENOMIC DNA]</scope>
    <source>
        <strain evidence="5">TBRC 1826</strain>
    </source>
</reference>
<feature type="domain" description="Phage shock protein PspC N-terminal" evidence="3">
    <location>
        <begin position="32"/>
        <end position="86"/>
    </location>
</feature>
<feature type="compositionally biased region" description="Gly residues" evidence="1">
    <location>
        <begin position="512"/>
        <end position="526"/>
    </location>
</feature>
<protein>
    <submittedName>
        <fullName evidence="4">PspC domain-containing protein</fullName>
    </submittedName>
</protein>
<sequence length="590" mass="59774">MSDGRGPMDGTARGGSAVPVSGDPASGADDRELVRLNEAGVVTGVCAGLGSYTRIDPIVWRVAFALTALAGGTGLALYLASWVMMRDTDGGPAMAEQLLNRRLAARAVPALLGAGLAAAAAFSLIGGFSWGTLVLATPLILGALVAHNRGVNLQRTYRELPGLLRSKEPPPAAPAPEPKPAYFNPAQPWAQAPAGPIDLKVVADRARAARPGHDATGAGSREGEGDGGGVGDGDGDGSGGAGGGGGDGPAGGADGDGPASGAHAGPGGAHWALPAQAGARLRRARELRRDARERRREARRRRGFRWFRLVFWGIVAATGITLGLHRSASPADLLGPTLGPVYLGSIVVIIGVALVAATWVGDPRGLIATGVLVTLALIAAVSLDAPSMRFGVEQWRPATVAEAERPRALTGGVAELDLTGLELEPGQRVAVDAEVRFGGLYVWVPASARVVVHGRASFGEIQVDDVVRAGTRLDVRRTLEPLPATDPGATAHGPGTEGAPGAGPAPADGATGMSGEGGGQAAGDSGGTVSTGHARLLALLQRPHERGPSAEGGAASARSSARRDVSEDPPTLVVDLRAIGADMEVRRVTP</sequence>
<keyword evidence="2" id="KW-0472">Membrane</keyword>
<feature type="transmembrane region" description="Helical" evidence="2">
    <location>
        <begin position="366"/>
        <end position="383"/>
    </location>
</feature>
<feature type="transmembrane region" description="Helical" evidence="2">
    <location>
        <begin position="103"/>
        <end position="122"/>
    </location>
</feature>
<feature type="region of interest" description="Disordered" evidence="1">
    <location>
        <begin position="206"/>
        <end position="271"/>
    </location>
</feature>
<dbReference type="EMBL" id="JBHSBH010000020">
    <property type="protein sequence ID" value="MFC3999866.1"/>
    <property type="molecule type" value="Genomic_DNA"/>
</dbReference>
<feature type="region of interest" description="Disordered" evidence="1">
    <location>
        <begin position="162"/>
        <end position="190"/>
    </location>
</feature>
<feature type="transmembrane region" description="Helical" evidence="2">
    <location>
        <begin position="128"/>
        <end position="146"/>
    </location>
</feature>
<keyword evidence="2" id="KW-0812">Transmembrane</keyword>
<feature type="transmembrane region" description="Helical" evidence="2">
    <location>
        <begin position="337"/>
        <end position="359"/>
    </location>
</feature>
<feature type="compositionally biased region" description="Low complexity" evidence="1">
    <location>
        <begin position="502"/>
        <end position="511"/>
    </location>
</feature>
<evidence type="ECO:0000256" key="1">
    <source>
        <dbReference type="SAM" id="MobiDB-lite"/>
    </source>
</evidence>
<evidence type="ECO:0000259" key="3">
    <source>
        <dbReference type="Pfam" id="PF04024"/>
    </source>
</evidence>
<comment type="caution">
    <text evidence="4">The sequence shown here is derived from an EMBL/GenBank/DDBJ whole genome shotgun (WGS) entry which is preliminary data.</text>
</comment>
<feature type="region of interest" description="Disordered" evidence="1">
    <location>
        <begin position="1"/>
        <end position="27"/>
    </location>
</feature>